<keyword evidence="1" id="KW-0472">Membrane</keyword>
<keyword evidence="1" id="KW-1133">Transmembrane helix</keyword>
<evidence type="ECO:0000313" key="2">
    <source>
        <dbReference type="EMBL" id="ANF07028.1"/>
    </source>
</evidence>
<reference evidence="2" key="1">
    <citation type="journal article" date="2016" name="G3 (Bethesda)">
        <title>A Meiotic Drive Element in the Maize Pathogen Fusarium verticillioides Is Located Within a 102 kb Region of Chromosome V.</title>
        <authorList>
            <person name="Pyle J."/>
            <person name="Patel T."/>
            <person name="Merrill B."/>
            <person name="Nsokoshi C."/>
            <person name="McCall M."/>
            <person name="Proctor R.H."/>
            <person name="Brown D.W."/>
            <person name="Hammond T.M."/>
        </authorList>
    </citation>
    <scope>NUCLEOTIDE SEQUENCE</scope>
    <source>
        <strain evidence="2">FGSC 7603</strain>
    </source>
</reference>
<dbReference type="EMBL" id="KU963213">
    <property type="protein sequence ID" value="ANF07028.1"/>
    <property type="molecule type" value="Genomic_DNA"/>
</dbReference>
<evidence type="ECO:0000256" key="1">
    <source>
        <dbReference type="SAM" id="Phobius"/>
    </source>
</evidence>
<proteinExistence type="predicted"/>
<sequence>MAVHSIDYWDVYCFEDGDTSTSIFGFDFEDDESGSESDLRTPEEMLRHSPRTFFLHTMTLSLGRVLDQYTIILEVFQDFIKRQARYLSKSAKQPNEFADNRRQLKEALRQVLNSITVLTRNVQEFLSNDPRQDLEDVPNGGDFADGSKPNDMETLLRHIKSLHGRLHAVQLAYQQLQAKLTSISREQEELAGMRRDKRNQELVVAAFFFAILNLIAQIYAGRPSNKN</sequence>
<organism evidence="2">
    <name type="scientific">Gibberella moniliformis</name>
    <name type="common">Maize ear and stalk rot fungus</name>
    <name type="synonym">Fusarium verticillioides</name>
    <dbReference type="NCBI Taxonomy" id="117187"/>
    <lineage>
        <taxon>Eukaryota</taxon>
        <taxon>Fungi</taxon>
        <taxon>Dikarya</taxon>
        <taxon>Ascomycota</taxon>
        <taxon>Pezizomycotina</taxon>
        <taxon>Sordariomycetes</taxon>
        <taxon>Hypocreomycetidae</taxon>
        <taxon>Hypocreales</taxon>
        <taxon>Nectriaceae</taxon>
        <taxon>Fusarium</taxon>
        <taxon>Fusarium fujikuroi species complex</taxon>
    </lineage>
</organism>
<protein>
    <submittedName>
        <fullName evidence="2">Uncharacterized protein</fullName>
    </submittedName>
</protein>
<name>A0A172WC39_GIBMO</name>
<feature type="transmembrane region" description="Helical" evidence="1">
    <location>
        <begin position="202"/>
        <end position="220"/>
    </location>
</feature>
<keyword evidence="1" id="KW-0812">Transmembrane</keyword>
<gene>
    <name evidence="2" type="ORF">FVEG_15201</name>
</gene>
<accession>A0A172WC39</accession>
<dbReference type="AlphaFoldDB" id="A0A172WC39"/>